<proteinExistence type="predicted"/>
<dbReference type="InterPro" id="IPR012908">
    <property type="entry name" value="PGAP1-ab_dom-like"/>
</dbReference>
<dbReference type="SUPFAM" id="SSF53474">
    <property type="entry name" value="alpha/beta-Hydrolases"/>
    <property type="match status" value="1"/>
</dbReference>
<sequence length="197" mass="21500">MKIILLHGLYMHGIAMQPLCGRLEDAGHRVLNLSYNTVSPDLSSLFSDIDDFIDGEETAIVAHSMGGVITRTYLENGSEMSAFVTKVVTLGTPHKGSQVAAFFKNVGIGDFMFQDSSKYLLPENEPTWPKGSELYSIAGDLSIGPATVLNHGEPSDGTVLLEETKINGMFSHEVFPLTHTALIFAKRISERIEEILA</sequence>
<dbReference type="EMBL" id="JAJUBB010000003">
    <property type="protein sequence ID" value="MDD1780855.1"/>
    <property type="molecule type" value="Genomic_DNA"/>
</dbReference>
<gene>
    <name evidence="2" type="ORF">LRP49_06530</name>
</gene>
<accession>A0ABT5QK49</accession>
<reference evidence="2" key="1">
    <citation type="submission" date="2021-12" db="EMBL/GenBank/DDBJ databases">
        <title>Enterovibrio ZSDZ35 sp. nov. and Enterovibrio ZSDZ42 sp. nov., isolated from coastal seawater in Qingdao.</title>
        <authorList>
            <person name="Zhang P."/>
        </authorList>
    </citation>
    <scope>NUCLEOTIDE SEQUENCE</scope>
    <source>
        <strain evidence="2">ZSDZ35</strain>
    </source>
</reference>
<dbReference type="PANTHER" id="PTHR37946:SF1">
    <property type="entry name" value="SLL1969 PROTEIN"/>
    <property type="match status" value="1"/>
</dbReference>
<dbReference type="InterPro" id="IPR029058">
    <property type="entry name" value="AB_hydrolase_fold"/>
</dbReference>
<feature type="domain" description="GPI inositol-deacylase PGAP1-like alpha/beta" evidence="1">
    <location>
        <begin position="57"/>
        <end position="99"/>
    </location>
</feature>
<name>A0ABT5QK49_9GAMM</name>
<dbReference type="Proteomes" id="UP001149821">
    <property type="component" value="Unassembled WGS sequence"/>
</dbReference>
<comment type="caution">
    <text evidence="2">The sequence shown here is derived from an EMBL/GenBank/DDBJ whole genome shotgun (WGS) entry which is preliminary data.</text>
</comment>
<evidence type="ECO:0000313" key="3">
    <source>
        <dbReference type="Proteomes" id="UP001149821"/>
    </source>
</evidence>
<organism evidence="2 3">
    <name type="scientific">Enterovibrio qingdaonensis</name>
    <dbReference type="NCBI Taxonomy" id="2899818"/>
    <lineage>
        <taxon>Bacteria</taxon>
        <taxon>Pseudomonadati</taxon>
        <taxon>Pseudomonadota</taxon>
        <taxon>Gammaproteobacteria</taxon>
        <taxon>Vibrionales</taxon>
        <taxon>Vibrionaceae</taxon>
        <taxon>Enterovibrio</taxon>
    </lineage>
</organism>
<dbReference type="Gene3D" id="3.40.50.1820">
    <property type="entry name" value="alpha/beta hydrolase"/>
    <property type="match status" value="1"/>
</dbReference>
<dbReference type="RefSeq" id="WP_274141065.1">
    <property type="nucleotide sequence ID" value="NZ_JAJUBB010000003.1"/>
</dbReference>
<protein>
    <submittedName>
        <fullName evidence="2">Alpha/beta hydrolase</fullName>
    </submittedName>
</protein>
<evidence type="ECO:0000259" key="1">
    <source>
        <dbReference type="Pfam" id="PF07819"/>
    </source>
</evidence>
<dbReference type="GO" id="GO:0016787">
    <property type="term" value="F:hydrolase activity"/>
    <property type="evidence" value="ECO:0007669"/>
    <property type="project" value="UniProtKB-KW"/>
</dbReference>
<dbReference type="Pfam" id="PF07819">
    <property type="entry name" value="PGAP1"/>
    <property type="match status" value="1"/>
</dbReference>
<keyword evidence="2" id="KW-0378">Hydrolase</keyword>
<dbReference type="PANTHER" id="PTHR37946">
    <property type="entry name" value="SLL1969 PROTEIN"/>
    <property type="match status" value="1"/>
</dbReference>
<evidence type="ECO:0000313" key="2">
    <source>
        <dbReference type="EMBL" id="MDD1780855.1"/>
    </source>
</evidence>
<keyword evidence="3" id="KW-1185">Reference proteome</keyword>